<dbReference type="Proteomes" id="UP000288805">
    <property type="component" value="Unassembled WGS sequence"/>
</dbReference>
<organism evidence="1 2">
    <name type="scientific">Vitis vinifera</name>
    <name type="common">Grape</name>
    <dbReference type="NCBI Taxonomy" id="29760"/>
    <lineage>
        <taxon>Eukaryota</taxon>
        <taxon>Viridiplantae</taxon>
        <taxon>Streptophyta</taxon>
        <taxon>Embryophyta</taxon>
        <taxon>Tracheophyta</taxon>
        <taxon>Spermatophyta</taxon>
        <taxon>Magnoliopsida</taxon>
        <taxon>eudicotyledons</taxon>
        <taxon>Gunneridae</taxon>
        <taxon>Pentapetalae</taxon>
        <taxon>rosids</taxon>
        <taxon>Vitales</taxon>
        <taxon>Vitaceae</taxon>
        <taxon>Viteae</taxon>
        <taxon>Vitis</taxon>
    </lineage>
</organism>
<gene>
    <name evidence="1" type="ORF">CK203_031280</name>
</gene>
<dbReference type="AlphaFoldDB" id="A0A438IXF3"/>
<proteinExistence type="predicted"/>
<evidence type="ECO:0000313" key="2">
    <source>
        <dbReference type="Proteomes" id="UP000288805"/>
    </source>
</evidence>
<accession>A0A438IXF3</accession>
<sequence length="84" mass="9529">MFIYMVKMSQKEMFSMFANISSLQLVTELPESNKGGTKGHVLIFGPWSGPYEGPDRVFYPRRSLEIPSRIYPCNLCPFFAIGSS</sequence>
<evidence type="ECO:0000313" key="1">
    <source>
        <dbReference type="EMBL" id="RVX01383.1"/>
    </source>
</evidence>
<comment type="caution">
    <text evidence="1">The sequence shown here is derived from an EMBL/GenBank/DDBJ whole genome shotgun (WGS) entry which is preliminary data.</text>
</comment>
<name>A0A438IXF3_VITVI</name>
<dbReference type="EMBL" id="QGNW01000076">
    <property type="protein sequence ID" value="RVX01383.1"/>
    <property type="molecule type" value="Genomic_DNA"/>
</dbReference>
<reference evidence="1 2" key="1">
    <citation type="journal article" date="2018" name="PLoS Genet.">
        <title>Population sequencing reveals clonal diversity and ancestral inbreeding in the grapevine cultivar Chardonnay.</title>
        <authorList>
            <person name="Roach M.J."/>
            <person name="Johnson D.L."/>
            <person name="Bohlmann J."/>
            <person name="van Vuuren H.J."/>
            <person name="Jones S.J."/>
            <person name="Pretorius I.S."/>
            <person name="Schmidt S.A."/>
            <person name="Borneman A.R."/>
        </authorList>
    </citation>
    <scope>NUCLEOTIDE SEQUENCE [LARGE SCALE GENOMIC DNA]</scope>
    <source>
        <strain evidence="2">cv. Chardonnay</strain>
        <tissue evidence="1">Leaf</tissue>
    </source>
</reference>
<protein>
    <submittedName>
        <fullName evidence="1">Uncharacterized protein</fullName>
    </submittedName>
</protein>